<dbReference type="EMBL" id="BAAFJT010000005">
    <property type="protein sequence ID" value="GAB0189705.1"/>
    <property type="molecule type" value="Genomic_DNA"/>
</dbReference>
<feature type="compositionally biased region" description="Basic and acidic residues" evidence="1">
    <location>
        <begin position="2222"/>
        <end position="2231"/>
    </location>
</feature>
<protein>
    <submittedName>
        <fullName evidence="3">Uncharacterized protein</fullName>
    </submittedName>
</protein>
<feature type="chain" id="PRO_5044849914" evidence="2">
    <location>
        <begin position="28"/>
        <end position="2239"/>
    </location>
</feature>
<feature type="compositionally biased region" description="Polar residues" evidence="1">
    <location>
        <begin position="2206"/>
        <end position="2215"/>
    </location>
</feature>
<gene>
    <name evidence="3" type="ORF">GRJ2_001435800</name>
</gene>
<dbReference type="Proteomes" id="UP001623348">
    <property type="component" value="Unassembled WGS sequence"/>
</dbReference>
<name>A0ABC9WXA7_GRUJA</name>
<keyword evidence="4" id="KW-1185">Reference proteome</keyword>
<organism evidence="3 4">
    <name type="scientific">Grus japonensis</name>
    <name type="common">Japanese crane</name>
    <name type="synonym">Red-crowned crane</name>
    <dbReference type="NCBI Taxonomy" id="30415"/>
    <lineage>
        <taxon>Eukaryota</taxon>
        <taxon>Metazoa</taxon>
        <taxon>Chordata</taxon>
        <taxon>Craniata</taxon>
        <taxon>Vertebrata</taxon>
        <taxon>Euteleostomi</taxon>
        <taxon>Archelosauria</taxon>
        <taxon>Archosauria</taxon>
        <taxon>Dinosauria</taxon>
        <taxon>Saurischia</taxon>
        <taxon>Theropoda</taxon>
        <taxon>Coelurosauria</taxon>
        <taxon>Aves</taxon>
        <taxon>Neognathae</taxon>
        <taxon>Neoaves</taxon>
        <taxon>Gruiformes</taxon>
        <taxon>Gruidae</taxon>
        <taxon>Grus</taxon>
    </lineage>
</organism>
<evidence type="ECO:0000313" key="3">
    <source>
        <dbReference type="EMBL" id="GAB0189705.1"/>
    </source>
</evidence>
<feature type="signal peptide" evidence="2">
    <location>
        <begin position="1"/>
        <end position="27"/>
    </location>
</feature>
<proteinExistence type="predicted"/>
<feature type="region of interest" description="Disordered" evidence="1">
    <location>
        <begin position="2195"/>
        <end position="2239"/>
    </location>
</feature>
<evidence type="ECO:0000256" key="2">
    <source>
        <dbReference type="SAM" id="SignalP"/>
    </source>
</evidence>
<evidence type="ECO:0000256" key="1">
    <source>
        <dbReference type="SAM" id="MobiDB-lite"/>
    </source>
</evidence>
<reference evidence="3 4" key="1">
    <citation type="submission" date="2024-06" db="EMBL/GenBank/DDBJ databases">
        <title>The draft genome of Grus japonensis, version 3.</title>
        <authorList>
            <person name="Nabeshima K."/>
            <person name="Suzuki S."/>
            <person name="Onuma M."/>
        </authorList>
    </citation>
    <scope>NUCLEOTIDE SEQUENCE [LARGE SCALE GENOMIC DNA]</scope>
    <source>
        <strain evidence="3 4">451A</strain>
    </source>
</reference>
<accession>A0ABC9WXA7</accession>
<keyword evidence="2" id="KW-0732">Signal</keyword>
<comment type="caution">
    <text evidence="3">The sequence shown here is derived from an EMBL/GenBank/DDBJ whole genome shotgun (WGS) entry which is preliminary data.</text>
</comment>
<sequence>MSDSGFLLSLSILLLAAGAILLAIGHCQQVRGRLGPGELLGDSTGAPVGPQCCSPSCTHCIKAAQELQQLVLSTWAGTRTSATLDASIWQAAWQDLEELMEWSYLPCCSFCSSPKSLSPSESLRQTCLSQDGGVLMEARPTCSIRPVQVNRAWSALKMHVARKGLEIGLGALPMPVQLSQQQAVQQQGRRVLPKLIQPGQRQPLLRRKLCPSLQVKADTIVENIKEKEVRRLWGDPNPTEESLALLLPCPPPLLAPLDLQVPQEHSVQRPRALAMTPPALPSLDNRTAGPEAGLASILPKECVSHQSFSATRGRHQTDIEDSSRPRAAAAVTISKMELSQEVRSTLWMHTARKHLEIKLQRLPMVVQQSTEMLHRSLPKLRRAGSLGPCSASLPLLKLKHLIQPHQDTLRQLGTSLACPVASVTPRACPVPVPVYSPVPRQNNSQASLQASTLPSMSCSCGDAMGTATMGAVLRTAGGMANASAGQASTRSVLFPGFPAMGSKPEPWRGAHLWARCGGFVAPAPGVPQSHRGCCKAEDTTAGGSFHRLTDAVPSVGTTSTQGTPASKPAWQDLEELMEWSYLPCCSFCSSPKSLSPSESLRQTCLSQDGGVLMEARPTCSIRPVQVNRAWSALKMHVARKGLEIGLGALPMPVQLSQQQAVQQQGRRVLPKLIQPGQRQPLLRRKLCPSLQVKADTIVENIKEKEVRRLWGDPNPTEESLALLLPCPPPLLAPLDLQVPQEHSVQRPRALAMTPPALPSLDNRTAGPEAGLASILPKECVSHQSFSATRGRHQTDIEDSSRPRAAAAVTISKMELSQEVRSTLWMHTARKHLEIKLQRLPMVVQQSTEMLHRSLPKLRRAGSLGPCSASLPLLKLKHLIQPHQDTLRQLGTSLACPVASVTPRACPVPVPVYSPVPRQNNSQASLQASTLPSMTSATLDASIWQAAWQDLEELMEWSYLPCCSFCSSPKSLSPSESLRQTCLSQDGGVLMEARPTCSIRPVQVNRAWSALKMHVARKGLEIGLGALPMPVQLSQQQAVQQQGRRVLPKLIQPGQRQPLLRRKLCPSLQVKADTIVENIKEKEVRRLWGDPNPTEESLALLLPCPPPLLAPLDLQVPQEHSVQRPRALAMTPPALPSLDNRTAGPEAGPASILPKECVSHQSFSATRGRHQTDIEDSSRPRAAAACLRDSSAQELQQLVLSTWAGTRTSATLDASIWQAAWQDLEELMEWSYLPCCSFCSSPKSLSPSESLRQTCLSQDGGVLMEARPTCSIRPVQVNRAWSALKMHVARKGLEIGLGALPMPVQLSQQQAVQQQGRRVLPKLIQPGQRQPLLRRKLCPSLQVKADTIVENIKEKEVRRLWGDPNPTEESLALLLPCPPPLLAPLDLQVPQEHSVQRPRALAMTPPALPSLDNRTAGPEAGPASILPKECVSHQSFSATRGRHQTDIEDSSRPRAAAAVTISKMELSQEVRSTLWMHTARKHLEIKLQRLPMVVQQSTEMLHRSLPKLRRAGSLGPCSASLPLLKLKHLIQPHQDTLRQLGTSLACPVASVTPRACPVPVPVYSPVPRQNNSQASLQASTLPSMSCGCGDAMGTATMGAVLRTAGGMANASAGQASTRSVLFPGFPAMGSKPEPWRGAHLWARCGGFVAPAPGVPQSHRGCCKAEDTTAGGSFHRLTDAVPSVGTTSTQGTAASKPGAPVGPQCCSPSCTHCIKAAQELQQLVLSTWAGTRTSATLDASIWQAAWQDLEELMEWSYLPCCSFCSSPKSLSPSESLRQTCLSQDGGVLMEARPTCSIRPVQVNRAWSALKMHVARKGLEIGLGALPMPVQLSQQQAVQQQGRRVLPKLIQPGQRQPLLRRKLCPSLQVKADTIVENIKEKEVRRLWGDPNPTEESLALLLPCPPPLLAPLDLQVPQEHSVQRPRALAMTPPALPSLDNRTAGPEAGPASILPKECVSHQSFSATRGRHQTDIEDSSRPRAAAAVTISKMELSQEVRSTLWMHTARKHLEIKLQRLPMVVQQSTEMLHRSLPKLRRAGSLGPCSASLPLLKLKHLIQPHQDTLRQLGTSLACPVASVTPRACPVPVPVYSPVPRQNNSQASLQASTLPSMSCSCGDAMGTATMGAVLRTAGGMANASAGQASTRSVLFPGFPAMGSKPEPWRGAHLWARCGGFVAPAPGVPQSHRGCCKAEDTTAGGSFHRLTDAVPSVGTTSTQGTPASKPGSGKKEQPEEFCRTGALGQL</sequence>
<evidence type="ECO:0000313" key="4">
    <source>
        <dbReference type="Proteomes" id="UP001623348"/>
    </source>
</evidence>